<evidence type="ECO:0000256" key="1">
    <source>
        <dbReference type="ARBA" id="ARBA00004123"/>
    </source>
</evidence>
<dbReference type="InterPro" id="IPR043128">
    <property type="entry name" value="Rev_trsase/Diguanyl_cyclase"/>
</dbReference>
<evidence type="ECO:0000313" key="4">
    <source>
        <dbReference type="EMBL" id="CAJ0954315.1"/>
    </source>
</evidence>
<dbReference type="InterPro" id="IPR023780">
    <property type="entry name" value="Chromo_domain"/>
</dbReference>
<dbReference type="Gene3D" id="3.30.70.270">
    <property type="match status" value="1"/>
</dbReference>
<dbReference type="PANTHER" id="PTHR37984:SF5">
    <property type="entry name" value="PROTEIN NYNRIN-LIKE"/>
    <property type="match status" value="1"/>
</dbReference>
<dbReference type="InterPro" id="IPR056924">
    <property type="entry name" value="SH3_Tf2-1"/>
</dbReference>
<dbReference type="SUPFAM" id="SSF56672">
    <property type="entry name" value="DNA/RNA polymerases"/>
    <property type="match status" value="1"/>
</dbReference>
<evidence type="ECO:0000259" key="3">
    <source>
        <dbReference type="PROSITE" id="PS50013"/>
    </source>
</evidence>
<feature type="domain" description="Chromo" evidence="3">
    <location>
        <begin position="156"/>
        <end position="203"/>
    </location>
</feature>
<protein>
    <recommendedName>
        <fullName evidence="3">Chromo domain-containing protein</fullName>
    </recommendedName>
</protein>
<dbReference type="InterPro" id="IPR013854">
    <property type="entry name" value="TF_AP2_C"/>
</dbReference>
<feature type="compositionally biased region" description="Basic and acidic residues" evidence="2">
    <location>
        <begin position="379"/>
        <end position="388"/>
    </location>
</feature>
<dbReference type="PANTHER" id="PTHR37984">
    <property type="entry name" value="PROTEIN CBG26694"/>
    <property type="match status" value="1"/>
</dbReference>
<dbReference type="SUPFAM" id="SSF54160">
    <property type="entry name" value="Chromo domain-like"/>
    <property type="match status" value="1"/>
</dbReference>
<dbReference type="Pfam" id="PF24626">
    <property type="entry name" value="SH3_Tf2-1"/>
    <property type="match status" value="1"/>
</dbReference>
<dbReference type="SMART" id="SM00298">
    <property type="entry name" value="CHROMO"/>
    <property type="match status" value="1"/>
</dbReference>
<keyword evidence="5" id="KW-1185">Reference proteome</keyword>
<accession>A0ABN9M5E6</accession>
<proteinExistence type="predicted"/>
<dbReference type="CDD" id="cd00024">
    <property type="entry name" value="CD_CSD"/>
    <property type="match status" value="1"/>
</dbReference>
<sequence length="496" mass="55640">MTGFNHICEEPSKIFGFANFYRRFIANFSSVVKPLTDLTKKGADVTNWSSAVEAFRELKRRFTSAPVLRQPDVSLPFQVEVDASEIGVSSPKFKPRFIGPYKISEIINPVSFRLVLPASFAIRNVFHRSLLRRYVVPVVPSVDPPAPVLVEGELEYEVEKIVDSRFSRRRLQYLVKWKGYGQEDNSWVVASDVHAANLVRAFHLARPDQPGGSACQYGLIQLSWKLWEAELPSTPLVSRNISFLSFSPLRRYLRGKPHRPLLLSSWPPLFAKLHVEIQGHHSRSEKTSLSSRMPQRFSPGRNITKGKVQKWRTLLKREVGQAWSKLTCRKTKSCKCNTVDVFSRSAGLCTPPVLAVSTAAGKQSGDVTALLSGSQPVQEESREAERSAGRQTAVGEALHLARDFGYTCETEFPAKAVGEHLARQHMEQKEQTARKKMILATKFSSSLNAELCITPPTLLANLQRISGSTQSRQVAIGFLETDSNSRPRYPETLNTF</sequence>
<organism evidence="4 5">
    <name type="scientific">Ranitomeya imitator</name>
    <name type="common">mimic poison frog</name>
    <dbReference type="NCBI Taxonomy" id="111125"/>
    <lineage>
        <taxon>Eukaryota</taxon>
        <taxon>Metazoa</taxon>
        <taxon>Chordata</taxon>
        <taxon>Craniata</taxon>
        <taxon>Vertebrata</taxon>
        <taxon>Euteleostomi</taxon>
        <taxon>Amphibia</taxon>
        <taxon>Batrachia</taxon>
        <taxon>Anura</taxon>
        <taxon>Neobatrachia</taxon>
        <taxon>Hyloidea</taxon>
        <taxon>Dendrobatidae</taxon>
        <taxon>Dendrobatinae</taxon>
        <taxon>Ranitomeya</taxon>
    </lineage>
</organism>
<dbReference type="EMBL" id="CAUEEQ010038287">
    <property type="protein sequence ID" value="CAJ0954315.1"/>
    <property type="molecule type" value="Genomic_DNA"/>
</dbReference>
<evidence type="ECO:0000256" key="2">
    <source>
        <dbReference type="SAM" id="MobiDB-lite"/>
    </source>
</evidence>
<dbReference type="PROSITE" id="PS50013">
    <property type="entry name" value="CHROMO_2"/>
    <property type="match status" value="1"/>
</dbReference>
<comment type="subcellular location">
    <subcellularLocation>
        <location evidence="1">Nucleus</location>
    </subcellularLocation>
</comment>
<evidence type="ECO:0000313" key="5">
    <source>
        <dbReference type="Proteomes" id="UP001176940"/>
    </source>
</evidence>
<dbReference type="Pfam" id="PF03299">
    <property type="entry name" value="TF_AP-2"/>
    <property type="match status" value="1"/>
</dbReference>
<gene>
    <name evidence="4" type="ORF">RIMI_LOCUS14677253</name>
</gene>
<dbReference type="Pfam" id="PF00385">
    <property type="entry name" value="Chromo"/>
    <property type="match status" value="1"/>
</dbReference>
<reference evidence="4" key="1">
    <citation type="submission" date="2023-07" db="EMBL/GenBank/DDBJ databases">
        <authorList>
            <person name="Stuckert A."/>
        </authorList>
    </citation>
    <scope>NUCLEOTIDE SEQUENCE</scope>
</reference>
<dbReference type="InterPro" id="IPR050951">
    <property type="entry name" value="Retrovirus_Pol_polyprotein"/>
</dbReference>
<dbReference type="InterPro" id="IPR043502">
    <property type="entry name" value="DNA/RNA_pol_sf"/>
</dbReference>
<feature type="region of interest" description="Disordered" evidence="2">
    <location>
        <begin position="282"/>
        <end position="302"/>
    </location>
</feature>
<dbReference type="InterPro" id="IPR000953">
    <property type="entry name" value="Chromo/chromo_shadow_dom"/>
</dbReference>
<name>A0ABN9M5E6_9NEOB</name>
<dbReference type="Gene3D" id="2.40.50.40">
    <property type="match status" value="1"/>
</dbReference>
<comment type="caution">
    <text evidence="4">The sequence shown here is derived from an EMBL/GenBank/DDBJ whole genome shotgun (WGS) entry which is preliminary data.</text>
</comment>
<feature type="region of interest" description="Disordered" evidence="2">
    <location>
        <begin position="372"/>
        <end position="392"/>
    </location>
</feature>
<dbReference type="InterPro" id="IPR016197">
    <property type="entry name" value="Chromo-like_dom_sf"/>
</dbReference>
<dbReference type="Proteomes" id="UP001176940">
    <property type="component" value="Unassembled WGS sequence"/>
</dbReference>